<dbReference type="Pfam" id="PF00665">
    <property type="entry name" value="rve"/>
    <property type="match status" value="1"/>
</dbReference>
<dbReference type="EMBL" id="REGW02000002">
    <property type="protein sequence ID" value="KAE8299790.1"/>
    <property type="molecule type" value="Genomic_DNA"/>
</dbReference>
<evidence type="ECO:0000259" key="2">
    <source>
        <dbReference type="PROSITE" id="PS50994"/>
    </source>
</evidence>
<dbReference type="SUPFAM" id="SSF53098">
    <property type="entry name" value="Ribonuclease H-like"/>
    <property type="match status" value="1"/>
</dbReference>
<dbReference type="InterPro" id="IPR012337">
    <property type="entry name" value="RNaseH-like_sf"/>
</dbReference>
<dbReference type="InterPro" id="IPR001584">
    <property type="entry name" value="Integrase_cat-core"/>
</dbReference>
<evidence type="ECO:0000313" key="4">
    <source>
        <dbReference type="Proteomes" id="UP000424527"/>
    </source>
</evidence>
<protein>
    <recommendedName>
        <fullName evidence="2">Integrase catalytic domain-containing protein</fullName>
    </recommendedName>
</protein>
<dbReference type="Gene3D" id="3.30.420.10">
    <property type="entry name" value="Ribonuclease H-like superfamily/Ribonuclease H"/>
    <property type="match status" value="1"/>
</dbReference>
<name>A0A6G0J7V2_LARCR</name>
<dbReference type="GO" id="GO:0003676">
    <property type="term" value="F:nucleic acid binding"/>
    <property type="evidence" value="ECO:0007669"/>
    <property type="project" value="InterPro"/>
</dbReference>
<dbReference type="InterPro" id="IPR036397">
    <property type="entry name" value="RNaseH_sf"/>
</dbReference>
<dbReference type="PANTHER" id="PTHR37984:SF9">
    <property type="entry name" value="INTEGRASE CATALYTIC DOMAIN-CONTAINING PROTEIN"/>
    <property type="match status" value="1"/>
</dbReference>
<organism evidence="3 4">
    <name type="scientific">Larimichthys crocea</name>
    <name type="common">Large yellow croaker</name>
    <name type="synonym">Pseudosciaena crocea</name>
    <dbReference type="NCBI Taxonomy" id="215358"/>
    <lineage>
        <taxon>Eukaryota</taxon>
        <taxon>Metazoa</taxon>
        <taxon>Chordata</taxon>
        <taxon>Craniata</taxon>
        <taxon>Vertebrata</taxon>
        <taxon>Euteleostomi</taxon>
        <taxon>Actinopterygii</taxon>
        <taxon>Neopterygii</taxon>
        <taxon>Teleostei</taxon>
        <taxon>Neoteleostei</taxon>
        <taxon>Acanthomorphata</taxon>
        <taxon>Eupercaria</taxon>
        <taxon>Sciaenidae</taxon>
        <taxon>Larimichthys</taxon>
    </lineage>
</organism>
<evidence type="ECO:0000313" key="3">
    <source>
        <dbReference type="EMBL" id="KAE8299790.1"/>
    </source>
</evidence>
<dbReference type="InterPro" id="IPR050951">
    <property type="entry name" value="Retrovirus_Pol_polyprotein"/>
</dbReference>
<dbReference type="PANTHER" id="PTHR37984">
    <property type="entry name" value="PROTEIN CBG26694"/>
    <property type="match status" value="1"/>
</dbReference>
<feature type="domain" description="Integrase catalytic" evidence="2">
    <location>
        <begin position="1"/>
        <end position="112"/>
    </location>
</feature>
<dbReference type="AlphaFoldDB" id="A0A6G0J7V2"/>
<reference evidence="3 4" key="1">
    <citation type="submission" date="2019-07" db="EMBL/GenBank/DDBJ databases">
        <title>Chromosome genome assembly for large yellow croaker.</title>
        <authorList>
            <person name="Xiao S."/>
        </authorList>
    </citation>
    <scope>NUCLEOTIDE SEQUENCE [LARGE SCALE GENOMIC DNA]</scope>
    <source>
        <strain evidence="3">JMULYC20181020</strain>
        <tissue evidence="3">Muscle</tissue>
    </source>
</reference>
<dbReference type="GO" id="GO:0015074">
    <property type="term" value="P:DNA integration"/>
    <property type="evidence" value="ECO:0007669"/>
    <property type="project" value="InterPro"/>
</dbReference>
<keyword evidence="4" id="KW-1185">Reference proteome</keyword>
<evidence type="ECO:0000256" key="1">
    <source>
        <dbReference type="SAM" id="MobiDB-lite"/>
    </source>
</evidence>
<dbReference type="PROSITE" id="PS50994">
    <property type="entry name" value="INTEGRASE"/>
    <property type="match status" value="1"/>
</dbReference>
<proteinExistence type="predicted"/>
<feature type="region of interest" description="Disordered" evidence="1">
    <location>
        <begin position="206"/>
        <end position="238"/>
    </location>
</feature>
<gene>
    <name evidence="3" type="ORF">D5F01_LYC02208</name>
</gene>
<accession>A0A6G0J7V2</accession>
<sequence>MSKLMSIFTRFGLPEELITDNGPQFASQQFRDFMSKYDIQHTTSSPYYPQANGLAERAVRTAKSILRQPDPQLALLSYRDTATEPTKESPGRLLMGRRLRTTVPKLNHLLRPAWPDLSFVKLNDAKAKRTYERTYNRRYTAKPLPAVGVSDKVRLKTDTEKEWSQSGVVQATSSTPRSFVVKMPGGETIRQNRRQLQIFNKELDETQPVTSSTLPDRSVITHNVPDPAGLKPETHTPGVKVTPSGRVVKPVVKLTL</sequence>
<dbReference type="Proteomes" id="UP000424527">
    <property type="component" value="Unassembled WGS sequence"/>
</dbReference>
<comment type="caution">
    <text evidence="3">The sequence shown here is derived from an EMBL/GenBank/DDBJ whole genome shotgun (WGS) entry which is preliminary data.</text>
</comment>